<dbReference type="CDD" id="cd04301">
    <property type="entry name" value="NAT_SF"/>
    <property type="match status" value="2"/>
</dbReference>
<dbReference type="EMBL" id="BJYM01000020">
    <property type="protein sequence ID" value="GEN89265.1"/>
    <property type="molecule type" value="Genomic_DNA"/>
</dbReference>
<feature type="domain" description="N-acetyltransferase" evidence="1">
    <location>
        <begin position="172"/>
        <end position="317"/>
    </location>
</feature>
<proteinExistence type="predicted"/>
<dbReference type="Gene3D" id="3.40.630.30">
    <property type="match status" value="2"/>
</dbReference>
<dbReference type="InterPro" id="IPR000182">
    <property type="entry name" value="GNAT_dom"/>
</dbReference>
<dbReference type="OrthoDB" id="2861902at2"/>
<organism evidence="2 3">
    <name type="scientific">Oceanobacillus sojae</name>
    <dbReference type="NCBI Taxonomy" id="582851"/>
    <lineage>
        <taxon>Bacteria</taxon>
        <taxon>Bacillati</taxon>
        <taxon>Bacillota</taxon>
        <taxon>Bacilli</taxon>
        <taxon>Bacillales</taxon>
        <taxon>Bacillaceae</taxon>
        <taxon>Oceanobacillus</taxon>
    </lineage>
</organism>
<evidence type="ECO:0000259" key="1">
    <source>
        <dbReference type="PROSITE" id="PS51186"/>
    </source>
</evidence>
<dbReference type="PROSITE" id="PS51186">
    <property type="entry name" value="GNAT"/>
    <property type="match status" value="2"/>
</dbReference>
<dbReference type="Pfam" id="PF00583">
    <property type="entry name" value="Acetyltransf_1"/>
    <property type="match status" value="2"/>
</dbReference>
<keyword evidence="2" id="KW-0808">Transferase</keyword>
<accession>A0A511ZP97</accession>
<evidence type="ECO:0000313" key="2">
    <source>
        <dbReference type="EMBL" id="GEN89265.1"/>
    </source>
</evidence>
<dbReference type="RefSeq" id="WP_147212174.1">
    <property type="nucleotide sequence ID" value="NZ_BJYM01000020.1"/>
</dbReference>
<keyword evidence="3" id="KW-1185">Reference proteome</keyword>
<name>A0A511ZP97_9BACI</name>
<sequence>MRLEPWNEERIEDIVQLWNQEIGAGFPMRKELFKQNSFTDENICSIASMIAVDNEDNVIGFVAAKIYQEKEKIGMSRTTGWIQVLLVSRKHRNQGIGSKLLANAETYLKAAGANQILLGRDPWHYFPGIPDEMVETKAWFAHKGYENNGTEHDMIRKYNVNNEIKTPKIEGVEFSVLKLGEKELFLEFLHRCFPGRWEYEAIHYFQKGGTGREFAILKKEERIIGFCRMNDEKSLLIAQNVYWAPLFKESLGGIGPLGVDERERGQGYGLAIVEAAISFLRQRGISRIVIDWTGLVGFYNLLGYDVWKTYAAYKKDI</sequence>
<comment type="caution">
    <text evidence="2">The sequence shown here is derived from an EMBL/GenBank/DDBJ whole genome shotgun (WGS) entry which is preliminary data.</text>
</comment>
<protein>
    <submittedName>
        <fullName evidence="2">Acetyltransferase</fullName>
    </submittedName>
</protein>
<dbReference type="AlphaFoldDB" id="A0A511ZP97"/>
<dbReference type="Proteomes" id="UP000321558">
    <property type="component" value="Unassembled WGS sequence"/>
</dbReference>
<dbReference type="STRING" id="582851.GCA_900162665_03671"/>
<gene>
    <name evidence="2" type="ORF">OSO01_40040</name>
</gene>
<evidence type="ECO:0000313" key="3">
    <source>
        <dbReference type="Proteomes" id="UP000321558"/>
    </source>
</evidence>
<dbReference type="PANTHER" id="PTHR43072">
    <property type="entry name" value="N-ACETYLTRANSFERASE"/>
    <property type="match status" value="1"/>
</dbReference>
<reference evidence="2 3" key="1">
    <citation type="submission" date="2019-07" db="EMBL/GenBank/DDBJ databases">
        <title>Whole genome shotgun sequence of Oceanobacillus sojae NBRC 105379.</title>
        <authorList>
            <person name="Hosoyama A."/>
            <person name="Uohara A."/>
            <person name="Ohji S."/>
            <person name="Ichikawa N."/>
        </authorList>
    </citation>
    <scope>NUCLEOTIDE SEQUENCE [LARGE SCALE GENOMIC DNA]</scope>
    <source>
        <strain evidence="2 3">NBRC 105379</strain>
    </source>
</reference>
<dbReference type="SUPFAM" id="SSF55729">
    <property type="entry name" value="Acyl-CoA N-acyltransferases (Nat)"/>
    <property type="match status" value="2"/>
</dbReference>
<dbReference type="InterPro" id="IPR016181">
    <property type="entry name" value="Acyl_CoA_acyltransferase"/>
</dbReference>
<dbReference type="GO" id="GO:0016747">
    <property type="term" value="F:acyltransferase activity, transferring groups other than amino-acyl groups"/>
    <property type="evidence" value="ECO:0007669"/>
    <property type="project" value="InterPro"/>
</dbReference>
<feature type="domain" description="N-acetyltransferase" evidence="1">
    <location>
        <begin position="1"/>
        <end position="167"/>
    </location>
</feature>